<evidence type="ECO:0000313" key="4">
    <source>
        <dbReference type="EMBL" id="KMZ69056.1"/>
    </source>
</evidence>
<dbReference type="STRING" id="29655.A0A0K9PJB8"/>
<dbReference type="OrthoDB" id="1936594at2759"/>
<dbReference type="SUPFAM" id="SSF48452">
    <property type="entry name" value="TPR-like"/>
    <property type="match status" value="2"/>
</dbReference>
<dbReference type="Gene3D" id="1.25.40.10">
    <property type="entry name" value="Tetratricopeptide repeat domain"/>
    <property type="match status" value="1"/>
</dbReference>
<dbReference type="PROSITE" id="PS50293">
    <property type="entry name" value="TPR_REGION"/>
    <property type="match status" value="1"/>
</dbReference>
<reference evidence="5" key="1">
    <citation type="journal article" date="2016" name="Nature">
        <title>The genome of the seagrass Zostera marina reveals angiosperm adaptation to the sea.</title>
        <authorList>
            <person name="Olsen J.L."/>
            <person name="Rouze P."/>
            <person name="Verhelst B."/>
            <person name="Lin Y.-C."/>
            <person name="Bayer T."/>
            <person name="Collen J."/>
            <person name="Dattolo E."/>
            <person name="De Paoli E."/>
            <person name="Dittami S."/>
            <person name="Maumus F."/>
            <person name="Michel G."/>
            <person name="Kersting A."/>
            <person name="Lauritano C."/>
            <person name="Lohaus R."/>
            <person name="Toepel M."/>
            <person name="Tonon T."/>
            <person name="Vanneste K."/>
            <person name="Amirebrahimi M."/>
            <person name="Brakel J."/>
            <person name="Bostroem C."/>
            <person name="Chovatia M."/>
            <person name="Grimwood J."/>
            <person name="Jenkins J.W."/>
            <person name="Jueterbock A."/>
            <person name="Mraz A."/>
            <person name="Stam W.T."/>
            <person name="Tice H."/>
            <person name="Bornberg-Bauer E."/>
            <person name="Green P.J."/>
            <person name="Pearson G.A."/>
            <person name="Procaccini G."/>
            <person name="Duarte C.M."/>
            <person name="Schmutz J."/>
            <person name="Reusch T.B.H."/>
            <person name="Van de Peer Y."/>
        </authorList>
    </citation>
    <scope>NUCLEOTIDE SEQUENCE [LARGE SCALE GENOMIC DNA]</scope>
    <source>
        <strain evidence="5">cv. Finnish</strain>
    </source>
</reference>
<keyword evidence="5" id="KW-1185">Reference proteome</keyword>
<dbReference type="PANTHER" id="PTHR16193">
    <property type="entry name" value="TETRATRICOPEPTIDE REPEAT PROTEIN 27"/>
    <property type="match status" value="1"/>
</dbReference>
<evidence type="ECO:0000256" key="2">
    <source>
        <dbReference type="ARBA" id="ARBA00022803"/>
    </source>
</evidence>
<dbReference type="InterPro" id="IPR011990">
    <property type="entry name" value="TPR-like_helical_dom_sf"/>
</dbReference>
<dbReference type="Proteomes" id="UP000036987">
    <property type="component" value="Unassembled WGS sequence"/>
</dbReference>
<dbReference type="InterPro" id="IPR013105">
    <property type="entry name" value="TPR_2"/>
</dbReference>
<keyword evidence="1" id="KW-0677">Repeat</keyword>
<dbReference type="OMA" id="NNRYARA"/>
<proteinExistence type="predicted"/>
<evidence type="ECO:0000313" key="5">
    <source>
        <dbReference type="Proteomes" id="UP000036987"/>
    </source>
</evidence>
<dbReference type="InterPro" id="IPR019734">
    <property type="entry name" value="TPR_rpt"/>
</dbReference>
<sequence>MTESRQEFLRAIELRLLRCTFSDGKLIPNPSSHHPSSHGLRRLIDDIVVSIERGNYVDALNSDASRRVFRFAESWEFEDSVDSAGGFYNEVEGSVEAFLRAGMETEAWMDILEDEESDIDCEEEDMGCRVVLVMCIAVAAVLAFAQRNMTGPAGEFSAFPLWFPQVETMEKIDGGGKWDVWARNMLMSSGSDLFGKFSMIQYIVYAKSLLVKITDLCMNGKDSYLGGAKSISWWLFRILLLEQRVLDELSSSLYELLSKFVKETLHQFGSLGSVSCYWDSLLCDGEALNIVSVVHLEAGVMESIFARVDSARIHFSNSEQASGLNLSLSGALGYRTVHQVDAKVQMVLLDTDSQEKEKRTLIKCSKTQREDRDVDYQNNLPSLEKHDQCDILMAPKLVGNHNNDVCHEDIAQNDLSATKPLSSIQQAVVLAQCLHINRSNSDDELSRWKVAPFIEAVDAQEHSHFIIQCFCDILRIRWESSRSRTKERAYMMMTKLVEHAQNTHPHVDQRIQFCFAVYFPTIPALQKEYGELSLGCGLVGEALKIFEELELWNNIIYCYRLLEKKSAAVTLIRARLVDMPSDPKLWCSLGDVTNTDSYYEKALEVSGNRSARAKRSLARNAYNRGDYVKSKALWESALSLNSLYPDGWFALGAAALKSRDLDKALDGFSRAVQLDPENGEAWSNIAHLHMLRKKSKPSYIAFKEALKFRRGSWQLWQSFGHVSMDLGYLRQALEAIKMVLDLTANKQIDVELLDKILVEVEIISNIDSKGESCETEDSGSELKSSLERTSQSEVLVEILGNVLQQIVRNDGQSVWGLYARWHRIKGDLNMCSEALLKQVRSLQGSDLWHDEGRFKKFSQASLELCNVYIMISSSTGSCRELNAAEMHLKSSIKQASKFSNTEEFGLLQACLDEVRKCIDALSIEKTPSRVGVMS</sequence>
<dbReference type="EMBL" id="LFYR01000791">
    <property type="protein sequence ID" value="KMZ69056.1"/>
    <property type="molecule type" value="Genomic_DNA"/>
</dbReference>
<comment type="caution">
    <text evidence="4">The sequence shown here is derived from an EMBL/GenBank/DDBJ whole genome shotgun (WGS) entry which is preliminary data.</text>
</comment>
<dbReference type="Pfam" id="PF07719">
    <property type="entry name" value="TPR_2"/>
    <property type="match status" value="1"/>
</dbReference>
<dbReference type="PANTHER" id="PTHR16193:SF0">
    <property type="entry name" value="TETRATRICOPEPTIDE REPEAT PROTEIN 27"/>
    <property type="match status" value="1"/>
</dbReference>
<dbReference type="InterPro" id="IPR044244">
    <property type="entry name" value="TTC27/Emw1"/>
</dbReference>
<feature type="repeat" description="TPR" evidence="3">
    <location>
        <begin position="645"/>
        <end position="678"/>
    </location>
</feature>
<evidence type="ECO:0000256" key="3">
    <source>
        <dbReference type="PROSITE-ProRule" id="PRU00339"/>
    </source>
</evidence>
<keyword evidence="2 3" id="KW-0802">TPR repeat</keyword>
<accession>A0A0K9PJB8</accession>
<dbReference type="SMART" id="SM00028">
    <property type="entry name" value="TPR"/>
    <property type="match status" value="5"/>
</dbReference>
<dbReference type="PROSITE" id="PS50005">
    <property type="entry name" value="TPR"/>
    <property type="match status" value="1"/>
</dbReference>
<protein>
    <submittedName>
        <fullName evidence="4">Uncharacterized protein</fullName>
    </submittedName>
</protein>
<name>A0A0K9PJB8_ZOSMR</name>
<dbReference type="AlphaFoldDB" id="A0A0K9PJB8"/>
<gene>
    <name evidence="4" type="ORF">ZOSMA_222G00010</name>
</gene>
<evidence type="ECO:0000256" key="1">
    <source>
        <dbReference type="ARBA" id="ARBA00022737"/>
    </source>
</evidence>
<organism evidence="4 5">
    <name type="scientific">Zostera marina</name>
    <name type="common">Eelgrass</name>
    <dbReference type="NCBI Taxonomy" id="29655"/>
    <lineage>
        <taxon>Eukaryota</taxon>
        <taxon>Viridiplantae</taxon>
        <taxon>Streptophyta</taxon>
        <taxon>Embryophyta</taxon>
        <taxon>Tracheophyta</taxon>
        <taxon>Spermatophyta</taxon>
        <taxon>Magnoliopsida</taxon>
        <taxon>Liliopsida</taxon>
        <taxon>Zosteraceae</taxon>
        <taxon>Zostera</taxon>
    </lineage>
</organism>